<proteinExistence type="predicted"/>
<evidence type="ECO:0000313" key="1">
    <source>
        <dbReference type="EMBL" id="GFC97947.1"/>
    </source>
</evidence>
<dbReference type="GO" id="GO:0003964">
    <property type="term" value="F:RNA-directed DNA polymerase activity"/>
    <property type="evidence" value="ECO:0007669"/>
    <property type="project" value="UniProtKB-KW"/>
</dbReference>
<keyword evidence="1" id="KW-0695">RNA-directed DNA polymerase</keyword>
<protein>
    <submittedName>
        <fullName evidence="1">RNA-directed DNA polymerase, eukaryota</fullName>
    </submittedName>
</protein>
<sequence length="176" mass="20143">KDISSIPNLCTLLTKEGFPETNLTCLGGLWVMIELVNESTRNKLLLHSGVKSWFHVIQLATYDFVTDERVVWVDIEGVPLNLWSRDTFLKIGKKWGESMDIEENLVSSFARKRLCIKTNRPDNILEKFKITHRGKVYLARAKELFAWTLIFLDCKVLECISDDDVLHSASNNSVGQ</sequence>
<keyword evidence="1" id="KW-0548">Nucleotidyltransferase</keyword>
<reference evidence="1" key="1">
    <citation type="journal article" date="2019" name="Sci. Rep.">
        <title>Draft genome of Tanacetum cinerariifolium, the natural source of mosquito coil.</title>
        <authorList>
            <person name="Yamashiro T."/>
            <person name="Shiraishi A."/>
            <person name="Satake H."/>
            <person name="Nakayama K."/>
        </authorList>
    </citation>
    <scope>NUCLEOTIDE SEQUENCE</scope>
</reference>
<comment type="caution">
    <text evidence="1">The sequence shown here is derived from an EMBL/GenBank/DDBJ whole genome shotgun (WGS) entry which is preliminary data.</text>
</comment>
<keyword evidence="1" id="KW-0808">Transferase</keyword>
<dbReference type="AlphaFoldDB" id="A0A699SM45"/>
<gene>
    <name evidence="1" type="ORF">Tci_869917</name>
</gene>
<accession>A0A699SM45</accession>
<name>A0A699SM45_TANCI</name>
<organism evidence="1">
    <name type="scientific">Tanacetum cinerariifolium</name>
    <name type="common">Dalmatian daisy</name>
    <name type="synonym">Chrysanthemum cinerariifolium</name>
    <dbReference type="NCBI Taxonomy" id="118510"/>
    <lineage>
        <taxon>Eukaryota</taxon>
        <taxon>Viridiplantae</taxon>
        <taxon>Streptophyta</taxon>
        <taxon>Embryophyta</taxon>
        <taxon>Tracheophyta</taxon>
        <taxon>Spermatophyta</taxon>
        <taxon>Magnoliopsida</taxon>
        <taxon>eudicotyledons</taxon>
        <taxon>Gunneridae</taxon>
        <taxon>Pentapetalae</taxon>
        <taxon>asterids</taxon>
        <taxon>campanulids</taxon>
        <taxon>Asterales</taxon>
        <taxon>Asteraceae</taxon>
        <taxon>Asteroideae</taxon>
        <taxon>Anthemideae</taxon>
        <taxon>Anthemidinae</taxon>
        <taxon>Tanacetum</taxon>
    </lineage>
</organism>
<feature type="non-terminal residue" evidence="1">
    <location>
        <position position="1"/>
    </location>
</feature>
<dbReference type="EMBL" id="BKCJ011169118">
    <property type="protein sequence ID" value="GFC97947.1"/>
    <property type="molecule type" value="Genomic_DNA"/>
</dbReference>